<evidence type="ECO:0000313" key="3">
    <source>
        <dbReference type="Proteomes" id="UP000887574"/>
    </source>
</evidence>
<feature type="compositionally biased region" description="Polar residues" evidence="2">
    <location>
        <begin position="559"/>
        <end position="569"/>
    </location>
</feature>
<dbReference type="WBParaSite" id="jg4706">
    <property type="protein sequence ID" value="jg4706"/>
    <property type="gene ID" value="jg4706"/>
</dbReference>
<keyword evidence="3" id="KW-1185">Reference proteome</keyword>
<feature type="compositionally biased region" description="Low complexity" evidence="2">
    <location>
        <begin position="526"/>
        <end position="540"/>
    </location>
</feature>
<feature type="region of interest" description="Disordered" evidence="2">
    <location>
        <begin position="458"/>
        <end position="627"/>
    </location>
</feature>
<feature type="coiled-coil region" evidence="1">
    <location>
        <begin position="327"/>
        <end position="385"/>
    </location>
</feature>
<feature type="compositionally biased region" description="Basic and acidic residues" evidence="2">
    <location>
        <begin position="45"/>
        <end position="71"/>
    </location>
</feature>
<keyword evidence="1" id="KW-0175">Coiled coil</keyword>
<accession>A0A915EF95</accession>
<feature type="compositionally biased region" description="Polar residues" evidence="2">
    <location>
        <begin position="516"/>
        <end position="525"/>
    </location>
</feature>
<organism evidence="3 4">
    <name type="scientific">Ditylenchus dipsaci</name>
    <dbReference type="NCBI Taxonomy" id="166011"/>
    <lineage>
        <taxon>Eukaryota</taxon>
        <taxon>Metazoa</taxon>
        <taxon>Ecdysozoa</taxon>
        <taxon>Nematoda</taxon>
        <taxon>Chromadorea</taxon>
        <taxon>Rhabditida</taxon>
        <taxon>Tylenchina</taxon>
        <taxon>Tylenchomorpha</taxon>
        <taxon>Sphaerularioidea</taxon>
        <taxon>Anguinidae</taxon>
        <taxon>Anguininae</taxon>
        <taxon>Ditylenchus</taxon>
    </lineage>
</organism>
<feature type="compositionally biased region" description="Polar residues" evidence="2">
    <location>
        <begin position="614"/>
        <end position="627"/>
    </location>
</feature>
<dbReference type="AlphaFoldDB" id="A0A915EF95"/>
<protein>
    <submittedName>
        <fullName evidence="4">Uncharacterized protein</fullName>
    </submittedName>
</protein>
<dbReference type="Proteomes" id="UP000887574">
    <property type="component" value="Unplaced"/>
</dbReference>
<evidence type="ECO:0000313" key="4">
    <source>
        <dbReference type="WBParaSite" id="jg4706"/>
    </source>
</evidence>
<name>A0A915EF95_9BILA</name>
<sequence length="854" mass="95380">MEYPGTGKQQPLEQHIHRRPFACINPKQGGSQKDGSNSTPLPGEHGFHMRDGSLLKKKREQWEREKEEGKRQWFPFGSRSSPRNNPGNNIRPTTSTNNNNNTSPVINSSAQMSTRSTSINDDSNNNHADLPLRPQPPPVNWPSPQYMSPYPVPNYPSGQYPYPSSQHPNPCIHYTNSGDQYANSGAFHSVPMPMYSSLPPVNGNPAYFTPLNFNSNYNPPYLDPNFTQNPHFNGITEKVEIVETRYEPGQRGLNKSFDQSPCPYESTFASMSIANTGESSAFSSFDQQVDRQPGWNRRHVQFATSDGQDGHERSHSKGLTEQEINEQIAERQRIEALKEEREKCELRQVEKDHIKQRQEILEANQKAAELQIEKARKEAEALRKAKLHKHILLNQDIKQEEIQKVLGIEDPVLSDSVMKQLKAFDRNRRIEMEKLNSSAHTPLPLLIPTTPLVTPLERSNTSITIRSPLARKTESTQNTPKLNNSSQSPGQTMTPLRRNDLGRGSLRIPMNKRASPASTATIKQKSSPIAAASDSISRRSSSMERLNINKPVFVRGSPARQTTAANHSPANAKPSLLKVSAGNSAAKSIKSPEKGKNLTPPVPPPRRHKPPQPMSQNNDQEGGSRHWSQSYINAQQSHIPIPPPRSGLHQDQRGYDHTLQLLSDLPDVGESPTKSSLLRRPDFGSQMKQSIGLFEPVCTRTRQAKAMTQTQQNPLEGYVINTPTLSTTRDNRTRQERLHPPLSAGYKSRSPYEQNQQLVNEGSLSPDITNNNHNLNRKYSEVERILMNQNKLAMQSSGNETSHLKAMLITPSSSKDSMSEGNNNNNSSLKPPRASPFARKLAETGAPSKKMSAG</sequence>
<feature type="compositionally biased region" description="Low complexity" evidence="2">
    <location>
        <begin position="77"/>
        <end position="109"/>
    </location>
</feature>
<evidence type="ECO:0000256" key="2">
    <source>
        <dbReference type="SAM" id="MobiDB-lite"/>
    </source>
</evidence>
<reference evidence="4" key="1">
    <citation type="submission" date="2022-11" db="UniProtKB">
        <authorList>
            <consortium name="WormBaseParasite"/>
        </authorList>
    </citation>
    <scope>IDENTIFICATION</scope>
</reference>
<feature type="compositionally biased region" description="Polar residues" evidence="2">
    <location>
        <begin position="28"/>
        <end position="40"/>
    </location>
</feature>
<feature type="compositionally biased region" description="Polar residues" evidence="2">
    <location>
        <begin position="812"/>
        <end position="821"/>
    </location>
</feature>
<evidence type="ECO:0000256" key="1">
    <source>
        <dbReference type="SAM" id="Coils"/>
    </source>
</evidence>
<feature type="compositionally biased region" description="Polar residues" evidence="2">
    <location>
        <begin position="110"/>
        <end position="127"/>
    </location>
</feature>
<feature type="region of interest" description="Disordered" evidence="2">
    <location>
        <begin position="812"/>
        <end position="854"/>
    </location>
</feature>
<feature type="compositionally biased region" description="Polar residues" evidence="2">
    <location>
        <begin position="475"/>
        <end position="494"/>
    </location>
</feature>
<feature type="region of interest" description="Disordered" evidence="2">
    <location>
        <begin position="1"/>
        <end position="137"/>
    </location>
</feature>
<proteinExistence type="predicted"/>